<name>A0A1Y2ARP8_9TREE</name>
<evidence type="ECO:0008006" key="5">
    <source>
        <dbReference type="Google" id="ProtNLM"/>
    </source>
</evidence>
<dbReference type="SUPFAM" id="SSF53335">
    <property type="entry name" value="S-adenosyl-L-methionine-dependent methyltransferases"/>
    <property type="match status" value="1"/>
</dbReference>
<organism evidence="3 4">
    <name type="scientific">Naematelia encephala</name>
    <dbReference type="NCBI Taxonomy" id="71784"/>
    <lineage>
        <taxon>Eukaryota</taxon>
        <taxon>Fungi</taxon>
        <taxon>Dikarya</taxon>
        <taxon>Basidiomycota</taxon>
        <taxon>Agaricomycotina</taxon>
        <taxon>Tremellomycetes</taxon>
        <taxon>Tremellales</taxon>
        <taxon>Naemateliaceae</taxon>
        <taxon>Naematelia</taxon>
    </lineage>
</organism>
<evidence type="ECO:0000256" key="2">
    <source>
        <dbReference type="SAM" id="SignalP"/>
    </source>
</evidence>
<protein>
    <recommendedName>
        <fullName evidence="5">S-adenosyl-L-methionine-dependent methyltransferase</fullName>
    </recommendedName>
</protein>
<accession>A0A1Y2ARP8</accession>
<evidence type="ECO:0000313" key="3">
    <source>
        <dbReference type="EMBL" id="ORY25248.1"/>
    </source>
</evidence>
<dbReference type="Proteomes" id="UP000193986">
    <property type="component" value="Unassembled WGS sequence"/>
</dbReference>
<dbReference type="InterPro" id="IPR029063">
    <property type="entry name" value="SAM-dependent_MTases_sf"/>
</dbReference>
<gene>
    <name evidence="3" type="ORF">BCR39DRAFT_544616</name>
</gene>
<sequence length="357" mass="39572">MPSPFVILLASLPLIFRLIPMLVPSHVLEPYNLWSPDSLNTKPGVKWRNMGYWEDTEDYSQAAEALASKLLDFAGEVESSGNILDIAHGTGESLCLHLSRIPPPEHLHALTSLPHETELARQLVSIRYPNTTTSIQFFTASASYRPGKDLDHPLNPLRGFMGESSSSSSQITFDSDDNDEDEDEDLNPSFSSPSASSSSGPDGSSSSSPPPYDLIYILDAIYHFPPSVPYFLSSALRVLKPSTGTIVYTDILPPSTLNAGLAHLILPWSWGVPAKNFVSRPKSLKDYQALLERVGYEDIVIEDWSSHVWSGFAKNLRKRGWAWKVVARGVEWAQKSGWRFVAVRARRPGFKVGSEEE</sequence>
<dbReference type="Pfam" id="PF13489">
    <property type="entry name" value="Methyltransf_23"/>
    <property type="match status" value="1"/>
</dbReference>
<dbReference type="EMBL" id="MCFC01000059">
    <property type="protein sequence ID" value="ORY25248.1"/>
    <property type="molecule type" value="Genomic_DNA"/>
</dbReference>
<feature type="compositionally biased region" description="Low complexity" evidence="1">
    <location>
        <begin position="188"/>
        <end position="207"/>
    </location>
</feature>
<dbReference type="InParanoid" id="A0A1Y2ARP8"/>
<feature type="chain" id="PRO_5010996010" description="S-adenosyl-L-methionine-dependent methyltransferase" evidence="2">
    <location>
        <begin position="18"/>
        <end position="357"/>
    </location>
</feature>
<proteinExistence type="predicted"/>
<dbReference type="OrthoDB" id="61390at2759"/>
<keyword evidence="2" id="KW-0732">Signal</keyword>
<reference evidence="3 4" key="1">
    <citation type="submission" date="2016-07" db="EMBL/GenBank/DDBJ databases">
        <title>Pervasive Adenine N6-methylation of Active Genes in Fungi.</title>
        <authorList>
            <consortium name="DOE Joint Genome Institute"/>
            <person name="Mondo S.J."/>
            <person name="Dannebaum R.O."/>
            <person name="Kuo R.C."/>
            <person name="Labutti K."/>
            <person name="Haridas S."/>
            <person name="Kuo A."/>
            <person name="Salamov A."/>
            <person name="Ahrendt S.R."/>
            <person name="Lipzen A."/>
            <person name="Sullivan W."/>
            <person name="Andreopoulos W.B."/>
            <person name="Clum A."/>
            <person name="Lindquist E."/>
            <person name="Daum C."/>
            <person name="Ramamoorthy G.K."/>
            <person name="Gryganskyi A."/>
            <person name="Culley D."/>
            <person name="Magnuson J.K."/>
            <person name="James T.Y."/>
            <person name="O'Malley M.A."/>
            <person name="Stajich J.E."/>
            <person name="Spatafora J.W."/>
            <person name="Visel A."/>
            <person name="Grigoriev I.V."/>
        </authorList>
    </citation>
    <scope>NUCLEOTIDE SEQUENCE [LARGE SCALE GENOMIC DNA]</scope>
    <source>
        <strain evidence="3 4">68-887.2</strain>
    </source>
</reference>
<feature type="compositionally biased region" description="Acidic residues" evidence="1">
    <location>
        <begin position="174"/>
        <end position="186"/>
    </location>
</feature>
<feature type="signal peptide" evidence="2">
    <location>
        <begin position="1"/>
        <end position="17"/>
    </location>
</feature>
<dbReference type="AlphaFoldDB" id="A0A1Y2ARP8"/>
<dbReference type="STRING" id="71784.A0A1Y2ARP8"/>
<keyword evidence="4" id="KW-1185">Reference proteome</keyword>
<dbReference type="Gene3D" id="3.40.50.150">
    <property type="entry name" value="Vaccinia Virus protein VP39"/>
    <property type="match status" value="1"/>
</dbReference>
<evidence type="ECO:0000313" key="4">
    <source>
        <dbReference type="Proteomes" id="UP000193986"/>
    </source>
</evidence>
<evidence type="ECO:0000256" key="1">
    <source>
        <dbReference type="SAM" id="MobiDB-lite"/>
    </source>
</evidence>
<comment type="caution">
    <text evidence="3">The sequence shown here is derived from an EMBL/GenBank/DDBJ whole genome shotgun (WGS) entry which is preliminary data.</text>
</comment>
<feature type="region of interest" description="Disordered" evidence="1">
    <location>
        <begin position="153"/>
        <end position="207"/>
    </location>
</feature>